<evidence type="ECO:0000313" key="4">
    <source>
        <dbReference type="EMBL" id="MCH96445.1"/>
    </source>
</evidence>
<dbReference type="GO" id="GO:0030170">
    <property type="term" value="F:pyridoxal phosphate binding"/>
    <property type="evidence" value="ECO:0007669"/>
    <property type="project" value="InterPro"/>
</dbReference>
<protein>
    <submittedName>
        <fullName evidence="4">1-aminocyclopropane-1-carboxylate synthase</fullName>
    </submittedName>
</protein>
<dbReference type="InterPro" id="IPR015424">
    <property type="entry name" value="PyrdxlP-dep_Trfase"/>
</dbReference>
<dbReference type="Proteomes" id="UP000265520">
    <property type="component" value="Unassembled WGS sequence"/>
</dbReference>
<feature type="non-terminal residue" evidence="4">
    <location>
        <position position="1"/>
    </location>
</feature>
<dbReference type="PRINTS" id="PR00753">
    <property type="entry name" value="ACCSYNTHASE"/>
</dbReference>
<sequence length="286" mass="31903">VVAGFMSQVLEKPVFFNPSHMVLTAGAISAIEILSFCLADNGNAFLVPTPHSPGFDEAVKWRTGVDIVYVPCRSADDFNLSITALDQAFNQAKKRSQKVRGVIISNPSNPAGKLLNRETLLDLLDFAREKNIHIISNEIFAGSAYRNEEFVSMAEIMEAEDHDRDRVHIVFDLANELYVPSFNVGVIYSYNENVVAASKKLAKFSPVSAPTQQLLITMISDTGFIQELIKTNKLRLQKMHNAFVAGLEQLGIECTRSSGGFCCWADMSKFIRSYNEKGELELWDRL</sequence>
<organism evidence="4 5">
    <name type="scientific">Trifolium medium</name>
    <dbReference type="NCBI Taxonomy" id="97028"/>
    <lineage>
        <taxon>Eukaryota</taxon>
        <taxon>Viridiplantae</taxon>
        <taxon>Streptophyta</taxon>
        <taxon>Embryophyta</taxon>
        <taxon>Tracheophyta</taxon>
        <taxon>Spermatophyta</taxon>
        <taxon>Magnoliopsida</taxon>
        <taxon>eudicotyledons</taxon>
        <taxon>Gunneridae</taxon>
        <taxon>Pentapetalae</taxon>
        <taxon>rosids</taxon>
        <taxon>fabids</taxon>
        <taxon>Fabales</taxon>
        <taxon>Fabaceae</taxon>
        <taxon>Papilionoideae</taxon>
        <taxon>50 kb inversion clade</taxon>
        <taxon>NPAAA clade</taxon>
        <taxon>Hologalegina</taxon>
        <taxon>IRL clade</taxon>
        <taxon>Trifolieae</taxon>
        <taxon>Trifolium</taxon>
    </lineage>
</organism>
<name>A0A392NBD7_9FABA</name>
<dbReference type="InterPro" id="IPR050478">
    <property type="entry name" value="Ethylene_sulfur-biosynth"/>
</dbReference>
<dbReference type="PANTHER" id="PTHR43795">
    <property type="entry name" value="BIFUNCTIONAL ASPARTATE AMINOTRANSFERASE AND GLUTAMATE/ASPARTATE-PREPHENATE AMINOTRANSFERASE-RELATED"/>
    <property type="match status" value="1"/>
</dbReference>
<dbReference type="GO" id="GO:0004069">
    <property type="term" value="F:L-aspartate:2-oxoglutarate aminotransferase activity"/>
    <property type="evidence" value="ECO:0007669"/>
    <property type="project" value="TreeGrafter"/>
</dbReference>
<comment type="subunit">
    <text evidence="1">Homodimer.</text>
</comment>
<dbReference type="GO" id="GO:0008793">
    <property type="term" value="F:aromatic-amino-acid transaminase activity"/>
    <property type="evidence" value="ECO:0007669"/>
    <property type="project" value="TreeGrafter"/>
</dbReference>
<dbReference type="CDD" id="cd00609">
    <property type="entry name" value="AAT_like"/>
    <property type="match status" value="1"/>
</dbReference>
<dbReference type="Gene3D" id="3.40.640.10">
    <property type="entry name" value="Type I PLP-dependent aspartate aminotransferase-like (Major domain)"/>
    <property type="match status" value="1"/>
</dbReference>
<evidence type="ECO:0000259" key="3">
    <source>
        <dbReference type="Pfam" id="PF00155"/>
    </source>
</evidence>
<feature type="domain" description="Aminotransferase class I/classII large" evidence="3">
    <location>
        <begin position="16"/>
        <end position="270"/>
    </location>
</feature>
<keyword evidence="2" id="KW-0663">Pyridoxal phosphate</keyword>
<proteinExistence type="predicted"/>
<dbReference type="EMBL" id="LXQA010032334">
    <property type="protein sequence ID" value="MCH96445.1"/>
    <property type="molecule type" value="Genomic_DNA"/>
</dbReference>
<keyword evidence="5" id="KW-1185">Reference proteome</keyword>
<evidence type="ECO:0000313" key="5">
    <source>
        <dbReference type="Proteomes" id="UP000265520"/>
    </source>
</evidence>
<dbReference type="SUPFAM" id="SSF53383">
    <property type="entry name" value="PLP-dependent transferases"/>
    <property type="match status" value="1"/>
</dbReference>
<evidence type="ECO:0000256" key="2">
    <source>
        <dbReference type="ARBA" id="ARBA00022898"/>
    </source>
</evidence>
<dbReference type="InterPro" id="IPR015421">
    <property type="entry name" value="PyrdxlP-dep_Trfase_major"/>
</dbReference>
<dbReference type="GO" id="GO:0006520">
    <property type="term" value="P:amino acid metabolic process"/>
    <property type="evidence" value="ECO:0007669"/>
    <property type="project" value="TreeGrafter"/>
</dbReference>
<dbReference type="InterPro" id="IPR004839">
    <property type="entry name" value="Aminotransferase_I/II_large"/>
</dbReference>
<dbReference type="Pfam" id="PF00155">
    <property type="entry name" value="Aminotran_1_2"/>
    <property type="match status" value="1"/>
</dbReference>
<evidence type="ECO:0000256" key="1">
    <source>
        <dbReference type="ARBA" id="ARBA00011738"/>
    </source>
</evidence>
<accession>A0A392NBD7</accession>
<comment type="caution">
    <text evidence="4">The sequence shown here is derived from an EMBL/GenBank/DDBJ whole genome shotgun (WGS) entry which is preliminary data.</text>
</comment>
<reference evidence="4 5" key="1">
    <citation type="journal article" date="2018" name="Front. Plant Sci.">
        <title>Red Clover (Trifolium pratense) and Zigzag Clover (T. medium) - A Picture of Genomic Similarities and Differences.</title>
        <authorList>
            <person name="Dluhosova J."/>
            <person name="Istvanek J."/>
            <person name="Nedelnik J."/>
            <person name="Repkova J."/>
        </authorList>
    </citation>
    <scope>NUCLEOTIDE SEQUENCE [LARGE SCALE GENOMIC DNA]</scope>
    <source>
        <strain evidence="5">cv. 10/8</strain>
        <tissue evidence="4">Leaf</tissue>
    </source>
</reference>
<feature type="non-terminal residue" evidence="4">
    <location>
        <position position="286"/>
    </location>
</feature>
<dbReference type="AlphaFoldDB" id="A0A392NBD7"/>
<dbReference type="PANTHER" id="PTHR43795:SF85">
    <property type="entry name" value="AMINOTRANSFERASE ACS10-RELATED"/>
    <property type="match status" value="1"/>
</dbReference>
<gene>
    <name evidence="4" type="ORF">A2U01_0017431</name>
</gene>